<feature type="non-terminal residue" evidence="7">
    <location>
        <position position="50"/>
    </location>
</feature>
<feature type="domain" description="CCT" evidence="5">
    <location>
        <begin position="1"/>
        <end position="29"/>
    </location>
</feature>
<protein>
    <submittedName>
        <fullName evidence="7">Ras guanine nucleotide exchange factor M-like protein</fullName>
    </submittedName>
</protein>
<evidence type="ECO:0000313" key="8">
    <source>
        <dbReference type="Proteomes" id="UP000236291"/>
    </source>
</evidence>
<keyword evidence="2 3" id="KW-0539">Nucleus</keyword>
<dbReference type="STRING" id="57577.A0A2K3MHT3"/>
<dbReference type="PANTHER" id="PTHR31319:SF114">
    <property type="entry name" value="OS12G0262400 PROTEIN"/>
    <property type="match status" value="1"/>
</dbReference>
<evidence type="ECO:0000256" key="4">
    <source>
        <dbReference type="SAM" id="MobiDB-lite"/>
    </source>
</evidence>
<proteinExistence type="predicted"/>
<dbReference type="GO" id="GO:0009909">
    <property type="term" value="P:regulation of flower development"/>
    <property type="evidence" value="ECO:0007669"/>
    <property type="project" value="InterPro"/>
</dbReference>
<dbReference type="InterPro" id="IPR045281">
    <property type="entry name" value="CONSTANS-like"/>
</dbReference>
<name>A0A2K3MHT3_TRIPR</name>
<evidence type="ECO:0000259" key="5">
    <source>
        <dbReference type="PROSITE" id="PS51017"/>
    </source>
</evidence>
<dbReference type="PROSITE" id="PS51017">
    <property type="entry name" value="CCT"/>
    <property type="match status" value="1"/>
</dbReference>
<reference evidence="7 8" key="2">
    <citation type="journal article" date="2017" name="Front. Plant Sci.">
        <title>Gene Classification and Mining of Molecular Markers Useful in Red Clover (Trifolium pratense) Breeding.</title>
        <authorList>
            <person name="Istvanek J."/>
            <person name="Dluhosova J."/>
            <person name="Dluhos P."/>
            <person name="Patkova L."/>
            <person name="Nedelnik J."/>
            <person name="Repkova J."/>
        </authorList>
    </citation>
    <scope>NUCLEOTIDE SEQUENCE [LARGE SCALE GENOMIC DNA]</scope>
    <source>
        <strain evidence="8">cv. Tatra</strain>
        <tissue evidence="7">Young leaves</tissue>
    </source>
</reference>
<dbReference type="GO" id="GO:0003700">
    <property type="term" value="F:DNA-binding transcription factor activity"/>
    <property type="evidence" value="ECO:0007669"/>
    <property type="project" value="TreeGrafter"/>
</dbReference>
<accession>A0A2K3MHT3</accession>
<dbReference type="Proteomes" id="UP000236291">
    <property type="component" value="Unassembled WGS sequence"/>
</dbReference>
<organism evidence="7 8">
    <name type="scientific">Trifolium pratense</name>
    <name type="common">Red clover</name>
    <dbReference type="NCBI Taxonomy" id="57577"/>
    <lineage>
        <taxon>Eukaryota</taxon>
        <taxon>Viridiplantae</taxon>
        <taxon>Streptophyta</taxon>
        <taxon>Embryophyta</taxon>
        <taxon>Tracheophyta</taxon>
        <taxon>Spermatophyta</taxon>
        <taxon>Magnoliopsida</taxon>
        <taxon>eudicotyledons</taxon>
        <taxon>Gunneridae</taxon>
        <taxon>Pentapetalae</taxon>
        <taxon>rosids</taxon>
        <taxon>fabids</taxon>
        <taxon>Fabales</taxon>
        <taxon>Fabaceae</taxon>
        <taxon>Papilionoideae</taxon>
        <taxon>50 kb inversion clade</taxon>
        <taxon>NPAAA clade</taxon>
        <taxon>Hologalegina</taxon>
        <taxon>IRL clade</taxon>
        <taxon>Trifolieae</taxon>
        <taxon>Trifolium</taxon>
    </lineage>
</organism>
<dbReference type="PANTHER" id="PTHR31319">
    <property type="entry name" value="ZINC FINGER PROTEIN CONSTANS-LIKE 4"/>
    <property type="match status" value="1"/>
</dbReference>
<evidence type="ECO:0000313" key="6">
    <source>
        <dbReference type="EMBL" id="PNX54873.1"/>
    </source>
</evidence>
<comment type="caution">
    <text evidence="7">The sequence shown here is derived from an EMBL/GenBank/DDBJ whole genome shotgun (WGS) entry which is preliminary data.</text>
</comment>
<evidence type="ECO:0000256" key="2">
    <source>
        <dbReference type="ARBA" id="ARBA00023242"/>
    </source>
</evidence>
<evidence type="ECO:0000256" key="3">
    <source>
        <dbReference type="PROSITE-ProRule" id="PRU00357"/>
    </source>
</evidence>
<dbReference type="EMBL" id="ASHM01069442">
    <property type="protein sequence ID" value="PNX54873.1"/>
    <property type="molecule type" value="Genomic_DNA"/>
</dbReference>
<evidence type="ECO:0000256" key="1">
    <source>
        <dbReference type="ARBA" id="ARBA00004123"/>
    </source>
</evidence>
<dbReference type="GO" id="GO:0005634">
    <property type="term" value="C:nucleus"/>
    <property type="evidence" value="ECO:0007669"/>
    <property type="project" value="UniProtKB-SubCell"/>
</dbReference>
<dbReference type="EMBL" id="ASHM01062519">
    <property type="protein sequence ID" value="PNX90342.1"/>
    <property type="molecule type" value="Genomic_DNA"/>
</dbReference>
<feature type="region of interest" description="Disordered" evidence="4">
    <location>
        <begin position="15"/>
        <end position="50"/>
    </location>
</feature>
<dbReference type="AlphaFoldDB" id="A0A2K3MHT3"/>
<gene>
    <name evidence="7" type="ORF">L195_g046465</name>
    <name evidence="6" type="ORF">L195_g048495</name>
</gene>
<dbReference type="Pfam" id="PF06203">
    <property type="entry name" value="CCT"/>
    <property type="match status" value="1"/>
</dbReference>
<reference evidence="7 8" key="1">
    <citation type="journal article" date="2014" name="Am. J. Bot.">
        <title>Genome assembly and annotation for red clover (Trifolium pratense; Fabaceae).</title>
        <authorList>
            <person name="Istvanek J."/>
            <person name="Jaros M."/>
            <person name="Krenek A."/>
            <person name="Repkova J."/>
        </authorList>
    </citation>
    <scope>NUCLEOTIDE SEQUENCE [LARGE SCALE GENOMIC DNA]</scope>
    <source>
        <strain evidence="8">cv. Tatra</strain>
        <tissue evidence="7">Young leaves</tissue>
    </source>
</reference>
<comment type="subcellular location">
    <subcellularLocation>
        <location evidence="1 3">Nucleus</location>
    </subcellularLocation>
</comment>
<evidence type="ECO:0000313" key="7">
    <source>
        <dbReference type="EMBL" id="PNX90342.1"/>
    </source>
</evidence>
<sequence length="50" mass="5820">MMMQPNMQYACRKTLADSRPRVRGRFAKNDDFGDAQRTASGNHEEEDEEE</sequence>
<dbReference type="InterPro" id="IPR010402">
    <property type="entry name" value="CCT_domain"/>
</dbReference>